<name>A0A485KH55_9STRA</name>
<accession>A0A485KH55</accession>
<organism evidence="2 3">
    <name type="scientific">Aphanomyces stellatus</name>
    <dbReference type="NCBI Taxonomy" id="120398"/>
    <lineage>
        <taxon>Eukaryota</taxon>
        <taxon>Sar</taxon>
        <taxon>Stramenopiles</taxon>
        <taxon>Oomycota</taxon>
        <taxon>Saprolegniomycetes</taxon>
        <taxon>Saprolegniales</taxon>
        <taxon>Verrucalvaceae</taxon>
        <taxon>Aphanomyces</taxon>
    </lineage>
</organism>
<evidence type="ECO:0000313" key="3">
    <source>
        <dbReference type="Proteomes" id="UP000332933"/>
    </source>
</evidence>
<dbReference type="EMBL" id="VJMH01001521">
    <property type="protein sequence ID" value="KAF0711712.1"/>
    <property type="molecule type" value="Genomic_DNA"/>
</dbReference>
<evidence type="ECO:0000313" key="1">
    <source>
        <dbReference type="EMBL" id="KAF0711712.1"/>
    </source>
</evidence>
<evidence type="ECO:0000313" key="2">
    <source>
        <dbReference type="EMBL" id="VFT82201.1"/>
    </source>
</evidence>
<reference evidence="2 3" key="1">
    <citation type="submission" date="2019-03" db="EMBL/GenBank/DDBJ databases">
        <authorList>
            <person name="Gaulin E."/>
            <person name="Dumas B."/>
        </authorList>
    </citation>
    <scope>NUCLEOTIDE SEQUENCE [LARGE SCALE GENOMIC DNA]</scope>
    <source>
        <strain evidence="2">CBS 568.67</strain>
    </source>
</reference>
<reference evidence="1" key="2">
    <citation type="submission" date="2019-06" db="EMBL/GenBank/DDBJ databases">
        <title>Genomics analysis of Aphanomyces spp. identifies a new class of oomycete effector associated with host adaptation.</title>
        <authorList>
            <person name="Gaulin E."/>
        </authorList>
    </citation>
    <scope>NUCLEOTIDE SEQUENCE</scope>
    <source>
        <strain evidence="1">CBS 578.67</strain>
    </source>
</reference>
<protein>
    <submittedName>
        <fullName evidence="2">Aste57867_5121 protein</fullName>
    </submittedName>
</protein>
<proteinExistence type="predicted"/>
<gene>
    <name evidence="2" type="primary">Aste57867_5121</name>
    <name evidence="1" type="ORF">As57867_005108</name>
    <name evidence="2" type="ORF">ASTE57867_5121</name>
</gene>
<sequence>MKTCRVVGSSPTAVRACIFNDCTDPAMPHSTKCDFHKYREKCCEDGCTNQAFAHHLCASHGGSKRIEDGNDGIDRVQIAHILDRTPLVTSSSYIRVAAVDLDSATLLDEYVLPPQYGGDDNWCRYEFE</sequence>
<keyword evidence="3" id="KW-1185">Reference proteome</keyword>
<dbReference type="AlphaFoldDB" id="A0A485KH55"/>
<dbReference type="Proteomes" id="UP000332933">
    <property type="component" value="Unassembled WGS sequence"/>
</dbReference>
<dbReference type="EMBL" id="CAADRA010001522">
    <property type="protein sequence ID" value="VFT82201.1"/>
    <property type="molecule type" value="Genomic_DNA"/>
</dbReference>